<keyword evidence="1 2" id="KW-0119">Carbohydrate metabolism</keyword>
<sequence length="398" mass="41241">MISSPQDDGPPTGHDGRSEGTGRFLRVIGLMSGTSLDGVDAALIETDGVSVRYRGAAVSLPYEASLRERVYALFGQAAAFAGETLEALPKEFGAVERELTDAHVRAVQQVLKQEGTADLVGFHGQTLYHAPERGRTWQMGDASRLSHLTGLPVIHDFRSADVAAGGQGAPLAPWYHAACLGDMQGPVAILNIGGVANVTFVGADGTILAGDTGPGNALLDDWALRHTGVACDRDGALARAGQVDQAILAGLMADPFFARPLPKSLDRQAFAMALERVSGLGAEAGAATLVAFTVRSIAQSVLPEVPRGWFVCGGGRHNPSIMQALGQTLQGTVAPVEALGWNGDMVEAECFAFLAMRSLRGLPLSSPGITGAPGFGSGGRLSCSALVSSSVLRGAFAR</sequence>
<dbReference type="SUPFAM" id="SSF53067">
    <property type="entry name" value="Actin-like ATPase domain"/>
    <property type="match status" value="1"/>
</dbReference>
<dbReference type="GO" id="GO:0006040">
    <property type="term" value="P:amino sugar metabolic process"/>
    <property type="evidence" value="ECO:0007669"/>
    <property type="project" value="InterPro"/>
</dbReference>
<comment type="catalytic activity">
    <reaction evidence="2">
        <text>1,6-anhydro-N-acetyl-beta-muramate + ATP + H2O = N-acetyl-D-muramate 6-phosphate + ADP + H(+)</text>
        <dbReference type="Rhea" id="RHEA:24952"/>
        <dbReference type="ChEBI" id="CHEBI:15377"/>
        <dbReference type="ChEBI" id="CHEBI:15378"/>
        <dbReference type="ChEBI" id="CHEBI:30616"/>
        <dbReference type="ChEBI" id="CHEBI:58690"/>
        <dbReference type="ChEBI" id="CHEBI:58722"/>
        <dbReference type="ChEBI" id="CHEBI:456216"/>
        <dbReference type="EC" id="2.7.1.170"/>
    </reaction>
</comment>
<dbReference type="RefSeq" id="WP_081866921.1">
    <property type="nucleotide sequence ID" value="NZ_CBLX010000027.1"/>
</dbReference>
<name>A0A060QLV8_9PROT</name>
<comment type="similarity">
    <text evidence="2">Belongs to the anhydro-N-acetylmuramic acid kinase family.</text>
</comment>
<feature type="binding site" evidence="2">
    <location>
        <begin position="33"/>
        <end position="40"/>
    </location>
    <ligand>
        <name>ATP</name>
        <dbReference type="ChEBI" id="CHEBI:30616"/>
    </ligand>
</feature>
<dbReference type="UniPathway" id="UPA00343"/>
<evidence type="ECO:0000256" key="2">
    <source>
        <dbReference type="HAMAP-Rule" id="MF_01270"/>
    </source>
</evidence>
<organism evidence="4 5">
    <name type="scientific">Asaia bogorensis</name>
    <dbReference type="NCBI Taxonomy" id="91915"/>
    <lineage>
        <taxon>Bacteria</taxon>
        <taxon>Pseudomonadati</taxon>
        <taxon>Pseudomonadota</taxon>
        <taxon>Alphaproteobacteria</taxon>
        <taxon>Acetobacterales</taxon>
        <taxon>Acetobacteraceae</taxon>
        <taxon>Asaia</taxon>
    </lineage>
</organism>
<dbReference type="GO" id="GO:0016773">
    <property type="term" value="F:phosphotransferase activity, alcohol group as acceptor"/>
    <property type="evidence" value="ECO:0007669"/>
    <property type="project" value="UniProtKB-UniRule"/>
</dbReference>
<evidence type="ECO:0000256" key="1">
    <source>
        <dbReference type="ARBA" id="ARBA00023277"/>
    </source>
</evidence>
<dbReference type="GO" id="GO:0097175">
    <property type="term" value="P:1,6-anhydro-N-acetyl-beta-muramic acid catabolic process"/>
    <property type="evidence" value="ECO:0007669"/>
    <property type="project" value="UniProtKB-UniRule"/>
</dbReference>
<dbReference type="PANTHER" id="PTHR30605">
    <property type="entry name" value="ANHYDRO-N-ACETYLMURAMIC ACID KINASE"/>
    <property type="match status" value="1"/>
</dbReference>
<comment type="function">
    <text evidence="2">Catalyzes the specific phosphorylation of 1,6-anhydro-N-acetylmuramic acid (anhMurNAc) with the simultaneous cleavage of the 1,6-anhydro ring, generating MurNAc-6-P. Is required for the utilization of anhMurNAc either imported from the medium or derived from its own cell wall murein, and thus plays a role in cell wall recycling.</text>
</comment>
<comment type="pathway">
    <text evidence="2">Cell wall biogenesis; peptidoglycan recycling.</text>
</comment>
<dbReference type="EC" id="2.7.1.170" evidence="2"/>
<dbReference type="GO" id="GO:0016301">
    <property type="term" value="F:kinase activity"/>
    <property type="evidence" value="ECO:0007669"/>
    <property type="project" value="UniProtKB-KW"/>
</dbReference>
<comment type="pathway">
    <text evidence="2">Amino-sugar metabolism; 1,6-anhydro-N-acetylmuramate degradation.</text>
</comment>
<dbReference type="eggNOG" id="COG2377">
    <property type="taxonomic scope" value="Bacteria"/>
</dbReference>
<feature type="region of interest" description="Disordered" evidence="3">
    <location>
        <begin position="1"/>
        <end position="20"/>
    </location>
</feature>
<dbReference type="Gene3D" id="3.30.420.40">
    <property type="match status" value="2"/>
</dbReference>
<dbReference type="InterPro" id="IPR005338">
    <property type="entry name" value="Anhydro_N_Ac-Mur_kinase"/>
</dbReference>
<keyword evidence="2" id="KW-0547">Nucleotide-binding</keyword>
<reference evidence="4 5" key="2">
    <citation type="journal article" date="2014" name="PLoS ONE">
        <title>Evolution of mitochondria reconstructed from the energy metabolism of living bacteria.</title>
        <authorList>
            <person name="Degli Esposti M."/>
            <person name="Chouaia B."/>
            <person name="Comandatore F."/>
            <person name="Crotti E."/>
            <person name="Sassera D."/>
            <person name="Lievens P.M."/>
            <person name="Daffonchio D."/>
            <person name="Bandi C."/>
        </authorList>
    </citation>
    <scope>NUCLEOTIDE SEQUENCE [LARGE SCALE GENOMIC DNA]</scope>
    <source>
        <strain evidence="4 5">SF2.1</strain>
    </source>
</reference>
<protein>
    <recommendedName>
        <fullName evidence="2">Anhydro-N-acetylmuramic acid kinase</fullName>
        <ecNumber evidence="2">2.7.1.170</ecNumber>
    </recommendedName>
    <alternativeName>
        <fullName evidence="2">AnhMurNAc kinase</fullName>
    </alternativeName>
</protein>
<reference evidence="4 5" key="1">
    <citation type="journal article" date="2014" name="Genome Biol. Evol.">
        <title>Acetic acid bacteria genomes reveal functional traits for adaptation to life in insect guts.</title>
        <authorList>
            <person name="Chouaia B."/>
            <person name="Gaiarsa S."/>
            <person name="Crotti E."/>
            <person name="Comandatore F."/>
            <person name="Degli Esposti M."/>
            <person name="Ricci I."/>
            <person name="Alma A."/>
            <person name="Favia G."/>
            <person name="Bandi C."/>
            <person name="Daffonchio D."/>
        </authorList>
    </citation>
    <scope>NUCLEOTIDE SEQUENCE [LARGE SCALE GENOMIC DNA]</scope>
    <source>
        <strain evidence="4 5">SF2.1</strain>
    </source>
</reference>
<keyword evidence="2 4" id="KW-0808">Transferase</keyword>
<accession>A0A060QLV8</accession>
<dbReference type="Proteomes" id="UP000027583">
    <property type="component" value="Unassembled WGS sequence"/>
</dbReference>
<evidence type="ECO:0000313" key="5">
    <source>
        <dbReference type="Proteomes" id="UP000027583"/>
    </source>
</evidence>
<comment type="caution">
    <text evidence="4">The sequence shown here is derived from an EMBL/GenBank/DDBJ whole genome shotgun (WGS) entry which is preliminary data.</text>
</comment>
<dbReference type="UniPathway" id="UPA00544"/>
<keyword evidence="2 4" id="KW-0418">Kinase</keyword>
<keyword evidence="2" id="KW-0067">ATP-binding</keyword>
<evidence type="ECO:0000313" key="4">
    <source>
        <dbReference type="EMBL" id="CDG41106.1"/>
    </source>
</evidence>
<dbReference type="AlphaFoldDB" id="A0A060QLV8"/>
<dbReference type="HAMAP" id="MF_01270">
    <property type="entry name" value="AnhMurNAc_kinase"/>
    <property type="match status" value="1"/>
</dbReference>
<dbReference type="PANTHER" id="PTHR30605:SF0">
    <property type="entry name" value="ANHYDRO-N-ACETYLMURAMIC ACID KINASE"/>
    <property type="match status" value="1"/>
</dbReference>
<dbReference type="NCBIfam" id="NF007141">
    <property type="entry name" value="PRK09585.1-5"/>
    <property type="match status" value="1"/>
</dbReference>
<evidence type="ECO:0000256" key="3">
    <source>
        <dbReference type="SAM" id="MobiDB-lite"/>
    </source>
</evidence>
<dbReference type="GO" id="GO:0005524">
    <property type="term" value="F:ATP binding"/>
    <property type="evidence" value="ECO:0007669"/>
    <property type="project" value="UniProtKB-UniRule"/>
</dbReference>
<dbReference type="InterPro" id="IPR043129">
    <property type="entry name" value="ATPase_NBD"/>
</dbReference>
<dbReference type="GO" id="GO:0009254">
    <property type="term" value="P:peptidoglycan turnover"/>
    <property type="evidence" value="ECO:0007669"/>
    <property type="project" value="UniProtKB-UniRule"/>
</dbReference>
<gene>
    <name evidence="2" type="primary">anmK</name>
    <name evidence="4" type="ORF">ASAP_3061</name>
</gene>
<proteinExistence type="inferred from homology"/>
<dbReference type="EMBL" id="CBLX010000027">
    <property type="protein sequence ID" value="CDG41106.1"/>
    <property type="molecule type" value="Genomic_DNA"/>
</dbReference>
<dbReference type="Pfam" id="PF03702">
    <property type="entry name" value="AnmK"/>
    <property type="match status" value="1"/>
</dbReference>